<evidence type="ECO:0000256" key="2">
    <source>
        <dbReference type="PROSITE-ProRule" id="PRU00285"/>
    </source>
</evidence>
<dbReference type="OrthoDB" id="9814487at2"/>
<evidence type="ECO:0000313" key="5">
    <source>
        <dbReference type="EMBL" id="RAW02600.1"/>
    </source>
</evidence>
<name>A0A364Y6N6_9BACT</name>
<organism evidence="5 6">
    <name type="scientific">Pseudochryseolinea flava</name>
    <dbReference type="NCBI Taxonomy" id="2059302"/>
    <lineage>
        <taxon>Bacteria</taxon>
        <taxon>Pseudomonadati</taxon>
        <taxon>Bacteroidota</taxon>
        <taxon>Cytophagia</taxon>
        <taxon>Cytophagales</taxon>
        <taxon>Fulvivirgaceae</taxon>
        <taxon>Pseudochryseolinea</taxon>
    </lineage>
</organism>
<dbReference type="Gene3D" id="2.60.40.790">
    <property type="match status" value="1"/>
</dbReference>
<accession>A0A364Y6N6</accession>
<proteinExistence type="inferred from homology"/>
<dbReference type="CDD" id="cd06464">
    <property type="entry name" value="ACD_sHsps-like"/>
    <property type="match status" value="1"/>
</dbReference>
<keyword evidence="6" id="KW-1185">Reference proteome</keyword>
<dbReference type="InterPro" id="IPR044587">
    <property type="entry name" value="HSP21-like"/>
</dbReference>
<evidence type="ECO:0000259" key="4">
    <source>
        <dbReference type="PROSITE" id="PS01031"/>
    </source>
</evidence>
<dbReference type="InterPro" id="IPR002068">
    <property type="entry name" value="A-crystallin/Hsp20_dom"/>
</dbReference>
<comment type="similarity">
    <text evidence="2 3">Belongs to the small heat shock protein (HSP20) family.</text>
</comment>
<dbReference type="GO" id="GO:0009408">
    <property type="term" value="P:response to heat"/>
    <property type="evidence" value="ECO:0007669"/>
    <property type="project" value="InterPro"/>
</dbReference>
<keyword evidence="1" id="KW-0346">Stress response</keyword>
<dbReference type="RefSeq" id="WP_112744817.1">
    <property type="nucleotide sequence ID" value="NZ_QMFY01000001.1"/>
</dbReference>
<comment type="caution">
    <text evidence="5">The sequence shown here is derived from an EMBL/GenBank/DDBJ whole genome shotgun (WGS) entry which is preliminary data.</text>
</comment>
<dbReference type="EMBL" id="QMFY01000001">
    <property type="protein sequence ID" value="RAW02600.1"/>
    <property type="molecule type" value="Genomic_DNA"/>
</dbReference>
<reference evidence="5 6" key="1">
    <citation type="submission" date="2018-06" db="EMBL/GenBank/DDBJ databases">
        <title>Chryseolinea flavus sp. nov., a member of the phylum Bacteroidetes isolated from soil.</title>
        <authorList>
            <person name="Li Y."/>
            <person name="Wang J."/>
        </authorList>
    </citation>
    <scope>NUCLEOTIDE SEQUENCE [LARGE SCALE GENOMIC DNA]</scope>
    <source>
        <strain evidence="5 6">SDU1-6</strain>
    </source>
</reference>
<evidence type="ECO:0000256" key="3">
    <source>
        <dbReference type="RuleBase" id="RU003616"/>
    </source>
</evidence>
<dbReference type="Proteomes" id="UP000251889">
    <property type="component" value="Unassembled WGS sequence"/>
</dbReference>
<feature type="domain" description="SHSP" evidence="4">
    <location>
        <begin position="26"/>
        <end position="140"/>
    </location>
</feature>
<dbReference type="AlphaFoldDB" id="A0A364Y6N6"/>
<evidence type="ECO:0000256" key="1">
    <source>
        <dbReference type="ARBA" id="ARBA00023016"/>
    </source>
</evidence>
<dbReference type="PANTHER" id="PTHR46733:SF4">
    <property type="entry name" value="HEAT SHOCK PROTEIN 21, CHLOROPLASTIC"/>
    <property type="match status" value="1"/>
</dbReference>
<dbReference type="PROSITE" id="PS01031">
    <property type="entry name" value="SHSP"/>
    <property type="match status" value="1"/>
</dbReference>
<dbReference type="SUPFAM" id="SSF49764">
    <property type="entry name" value="HSP20-like chaperones"/>
    <property type="match status" value="1"/>
</dbReference>
<dbReference type="PANTHER" id="PTHR46733">
    <property type="entry name" value="26.5 KDA HEAT SHOCK PROTEIN, MITOCHONDRIAL"/>
    <property type="match status" value="1"/>
</dbReference>
<evidence type="ECO:0000313" key="6">
    <source>
        <dbReference type="Proteomes" id="UP000251889"/>
    </source>
</evidence>
<dbReference type="Pfam" id="PF00011">
    <property type="entry name" value="HSP20"/>
    <property type="match status" value="1"/>
</dbReference>
<sequence>MKTRIQAIDPFSIALHAAPSSTLPRRAFNVSYNSLNSPWHEEENKFVLYLAVPGLTRNDLHLNIEGRVLSVSEKTRPAWFRQTSGFSTGRFQYRCLLPEGADPERVEAKCREGLLTITVEKIRNGKKHSIKVLGGDTDKNTGGVNGWWKNLKERMNSIILASF</sequence>
<dbReference type="InterPro" id="IPR008978">
    <property type="entry name" value="HSP20-like_chaperone"/>
</dbReference>
<gene>
    <name evidence="5" type="ORF">DQQ10_00340</name>
</gene>
<protein>
    <recommendedName>
        <fullName evidence="4">SHSP domain-containing protein</fullName>
    </recommendedName>
</protein>